<feature type="compositionally biased region" description="Polar residues" evidence="1">
    <location>
        <begin position="32"/>
        <end position="56"/>
    </location>
</feature>
<feature type="domain" description="DUF7137" evidence="3">
    <location>
        <begin position="81"/>
        <end position="209"/>
    </location>
</feature>
<dbReference type="InterPro" id="IPR055561">
    <property type="entry name" value="DUF7137"/>
</dbReference>
<evidence type="ECO:0000256" key="2">
    <source>
        <dbReference type="SAM" id="Phobius"/>
    </source>
</evidence>
<keyword evidence="2" id="KW-0472">Membrane</keyword>
<sequence length="272" mass="28304">MTSASETAKSTATAKASQSSAKASATGKGSTITSAPASSTGAANSKGSSDTKATTGASKTNDDASTTTKKSSKTPAVDPRLPAGGVEMLTPATTAATTYYKVGDYVTFGWNYTSLSVTPSNIDVYVTCTANSATYTISNNASYHPTGHAVWNTSADATGAAPLLTDQYTLVIHDAAKDVTAVASAGYLGTYDQFTFGMYTPQPYVGKDSEHAPSSARIDVRLMGRIEWKCAVCSGALSDMERQTLKFMFGMCIVTVLSFTWFVGGTGLLLRL</sequence>
<evidence type="ECO:0000256" key="1">
    <source>
        <dbReference type="SAM" id="MobiDB-lite"/>
    </source>
</evidence>
<evidence type="ECO:0000259" key="3">
    <source>
        <dbReference type="Pfam" id="PF23585"/>
    </source>
</evidence>
<evidence type="ECO:0000313" key="5">
    <source>
        <dbReference type="Proteomes" id="UP000664521"/>
    </source>
</evidence>
<dbReference type="EMBL" id="CAJPDS010000023">
    <property type="protein sequence ID" value="CAF9919161.1"/>
    <property type="molecule type" value="Genomic_DNA"/>
</dbReference>
<dbReference type="Pfam" id="PF23585">
    <property type="entry name" value="DUF7137"/>
    <property type="match status" value="1"/>
</dbReference>
<dbReference type="PANTHER" id="PTHR42028:SF1">
    <property type="entry name" value="YALI0E30657P"/>
    <property type="match status" value="1"/>
</dbReference>
<dbReference type="OrthoDB" id="2435509at2759"/>
<organism evidence="4 5">
    <name type="scientific">Heterodermia speciosa</name>
    <dbReference type="NCBI Taxonomy" id="116794"/>
    <lineage>
        <taxon>Eukaryota</taxon>
        <taxon>Fungi</taxon>
        <taxon>Dikarya</taxon>
        <taxon>Ascomycota</taxon>
        <taxon>Pezizomycotina</taxon>
        <taxon>Lecanoromycetes</taxon>
        <taxon>OSLEUM clade</taxon>
        <taxon>Lecanoromycetidae</taxon>
        <taxon>Caliciales</taxon>
        <taxon>Physciaceae</taxon>
        <taxon>Heterodermia</taxon>
    </lineage>
</organism>
<feature type="region of interest" description="Disordered" evidence="1">
    <location>
        <begin position="1"/>
        <end position="85"/>
    </location>
</feature>
<feature type="compositionally biased region" description="Low complexity" evidence="1">
    <location>
        <begin position="1"/>
        <end position="31"/>
    </location>
</feature>
<dbReference type="Proteomes" id="UP000664521">
    <property type="component" value="Unassembled WGS sequence"/>
</dbReference>
<dbReference type="PANTHER" id="PTHR42028">
    <property type="entry name" value="CHROMOSOME 1, WHOLE GENOME SHOTGUN SEQUENCE"/>
    <property type="match status" value="1"/>
</dbReference>
<proteinExistence type="predicted"/>
<feature type="compositionally biased region" description="Low complexity" evidence="1">
    <location>
        <begin position="57"/>
        <end position="69"/>
    </location>
</feature>
<reference evidence="4" key="1">
    <citation type="submission" date="2021-03" db="EMBL/GenBank/DDBJ databases">
        <authorList>
            <person name="Tagirdzhanova G."/>
        </authorList>
    </citation>
    <scope>NUCLEOTIDE SEQUENCE</scope>
</reference>
<name>A0A8H3FE29_9LECA</name>
<keyword evidence="2" id="KW-0812">Transmembrane</keyword>
<accession>A0A8H3FE29</accession>
<keyword evidence="2" id="KW-1133">Transmembrane helix</keyword>
<protein>
    <recommendedName>
        <fullName evidence="3">DUF7137 domain-containing protein</fullName>
    </recommendedName>
</protein>
<gene>
    <name evidence="4" type="ORF">HETSPECPRED_003962</name>
</gene>
<feature type="transmembrane region" description="Helical" evidence="2">
    <location>
        <begin position="247"/>
        <end position="270"/>
    </location>
</feature>
<comment type="caution">
    <text evidence="4">The sequence shown here is derived from an EMBL/GenBank/DDBJ whole genome shotgun (WGS) entry which is preliminary data.</text>
</comment>
<dbReference type="AlphaFoldDB" id="A0A8H3FE29"/>
<evidence type="ECO:0000313" key="4">
    <source>
        <dbReference type="EMBL" id="CAF9919161.1"/>
    </source>
</evidence>
<keyword evidence="5" id="KW-1185">Reference proteome</keyword>